<protein>
    <recommendedName>
        <fullName evidence="3">GrdX protein</fullName>
    </recommendedName>
</protein>
<dbReference type="InterPro" id="IPR047735">
    <property type="entry name" value="GrdX-like"/>
</dbReference>
<reference evidence="2" key="1">
    <citation type="submission" date="2017-02" db="EMBL/GenBank/DDBJ databases">
        <authorList>
            <person name="Varghese N."/>
            <person name="Submissions S."/>
        </authorList>
    </citation>
    <scope>NUCLEOTIDE SEQUENCE [LARGE SCALE GENOMIC DNA]</scope>
    <source>
        <strain evidence="2">M1</strain>
    </source>
</reference>
<dbReference type="NCBIfam" id="NF038093">
    <property type="entry name" value="GrdX"/>
    <property type="match status" value="1"/>
</dbReference>
<dbReference type="EMBL" id="FUZT01000007">
    <property type="protein sequence ID" value="SKC75536.1"/>
    <property type="molecule type" value="Genomic_DNA"/>
</dbReference>
<evidence type="ECO:0000313" key="1">
    <source>
        <dbReference type="EMBL" id="SKC75536.1"/>
    </source>
</evidence>
<organism evidence="1 2">
    <name type="scientific">Maledivibacter halophilus</name>
    <dbReference type="NCBI Taxonomy" id="36842"/>
    <lineage>
        <taxon>Bacteria</taxon>
        <taxon>Bacillati</taxon>
        <taxon>Bacillota</taxon>
        <taxon>Clostridia</taxon>
        <taxon>Peptostreptococcales</taxon>
        <taxon>Caminicellaceae</taxon>
        <taxon>Maledivibacter</taxon>
    </lineage>
</organism>
<name>A0A1T5LHN9_9FIRM</name>
<sequence>MKKMIITNNNLVHDKYNEKMDTIYLEGDSYLEVLKFTRDKIHEGYKLLTHPLSGSVKPNETPFKTTAIELNKGKLDLESLQIIEESIMVANKFIKEKKTPNWNPKILDDFRIIDLYLIDGAIESMDQFY</sequence>
<gene>
    <name evidence="1" type="ORF">SAMN02194393_02869</name>
</gene>
<dbReference type="AlphaFoldDB" id="A0A1T5LHN9"/>
<evidence type="ECO:0000313" key="2">
    <source>
        <dbReference type="Proteomes" id="UP000190285"/>
    </source>
</evidence>
<dbReference type="Proteomes" id="UP000190285">
    <property type="component" value="Unassembled WGS sequence"/>
</dbReference>
<accession>A0A1T5LHN9</accession>
<keyword evidence="2" id="KW-1185">Reference proteome</keyword>
<proteinExistence type="predicted"/>
<evidence type="ECO:0008006" key="3">
    <source>
        <dbReference type="Google" id="ProtNLM"/>
    </source>
</evidence>
<dbReference type="STRING" id="36842.SAMN02194393_02869"/>